<name>A0A2P5D7S2_TREOI</name>
<dbReference type="AlphaFoldDB" id="A0A2P5D7S2"/>
<organism evidence="1 2">
    <name type="scientific">Trema orientale</name>
    <name type="common">Charcoal tree</name>
    <name type="synonym">Celtis orientalis</name>
    <dbReference type="NCBI Taxonomy" id="63057"/>
    <lineage>
        <taxon>Eukaryota</taxon>
        <taxon>Viridiplantae</taxon>
        <taxon>Streptophyta</taxon>
        <taxon>Embryophyta</taxon>
        <taxon>Tracheophyta</taxon>
        <taxon>Spermatophyta</taxon>
        <taxon>Magnoliopsida</taxon>
        <taxon>eudicotyledons</taxon>
        <taxon>Gunneridae</taxon>
        <taxon>Pentapetalae</taxon>
        <taxon>rosids</taxon>
        <taxon>fabids</taxon>
        <taxon>Rosales</taxon>
        <taxon>Cannabaceae</taxon>
        <taxon>Trema</taxon>
    </lineage>
</organism>
<protein>
    <submittedName>
        <fullName evidence="1">Uncharacterized protein</fullName>
    </submittedName>
</protein>
<accession>A0A2P5D7S2</accession>
<dbReference type="InParanoid" id="A0A2P5D7S2"/>
<evidence type="ECO:0000313" key="1">
    <source>
        <dbReference type="EMBL" id="PON69337.1"/>
    </source>
</evidence>
<keyword evidence="2" id="KW-1185">Reference proteome</keyword>
<dbReference type="Proteomes" id="UP000237000">
    <property type="component" value="Unassembled WGS sequence"/>
</dbReference>
<reference evidence="2" key="1">
    <citation type="submission" date="2016-06" db="EMBL/GenBank/DDBJ databases">
        <title>Parallel loss of symbiosis genes in relatives of nitrogen-fixing non-legume Parasponia.</title>
        <authorList>
            <person name="Van Velzen R."/>
            <person name="Holmer R."/>
            <person name="Bu F."/>
            <person name="Rutten L."/>
            <person name="Van Zeijl A."/>
            <person name="Liu W."/>
            <person name="Santuari L."/>
            <person name="Cao Q."/>
            <person name="Sharma T."/>
            <person name="Shen D."/>
            <person name="Roswanjaya Y."/>
            <person name="Wardhani T."/>
            <person name="Kalhor M.S."/>
            <person name="Jansen J."/>
            <person name="Van den Hoogen J."/>
            <person name="Gungor B."/>
            <person name="Hartog M."/>
            <person name="Hontelez J."/>
            <person name="Verver J."/>
            <person name="Yang W.-C."/>
            <person name="Schijlen E."/>
            <person name="Repin R."/>
            <person name="Schilthuizen M."/>
            <person name="Schranz E."/>
            <person name="Heidstra R."/>
            <person name="Miyata K."/>
            <person name="Fedorova E."/>
            <person name="Kohlen W."/>
            <person name="Bisseling T."/>
            <person name="Smit S."/>
            <person name="Geurts R."/>
        </authorList>
    </citation>
    <scope>NUCLEOTIDE SEQUENCE [LARGE SCALE GENOMIC DNA]</scope>
    <source>
        <strain evidence="2">cv. RG33-2</strain>
    </source>
</reference>
<gene>
    <name evidence="1" type="ORF">TorRG33x02_259600</name>
</gene>
<proteinExistence type="predicted"/>
<comment type="caution">
    <text evidence="1">The sequence shown here is derived from an EMBL/GenBank/DDBJ whole genome shotgun (WGS) entry which is preliminary data.</text>
</comment>
<dbReference type="EMBL" id="JXTC01000289">
    <property type="protein sequence ID" value="PON69337.1"/>
    <property type="molecule type" value="Genomic_DNA"/>
</dbReference>
<evidence type="ECO:0000313" key="2">
    <source>
        <dbReference type="Proteomes" id="UP000237000"/>
    </source>
</evidence>
<sequence length="102" mass="11436">MQATSYASSSLIGTETVEPLSVAIREEVLALCWFKLRLGHLFLPTSSGILPRWSWKEISYAHLASFMCISLITNSRALDLMNSRALDLTNSMNETSHDLIVY</sequence>